<dbReference type="Proteomes" id="UP001064048">
    <property type="component" value="Chromosome 23"/>
</dbReference>
<proteinExistence type="predicted"/>
<accession>A0ACC0KS51</accession>
<sequence length="60" mass="6987">MPQNEKPQTEAVCFKSRQLGRGCSNVYAAFDNMIIDEAIDPGKEIILIYWRNLRKNMKIQ</sequence>
<gene>
    <name evidence="1" type="ORF">MSG28_013130</name>
</gene>
<comment type="caution">
    <text evidence="1">The sequence shown here is derived from an EMBL/GenBank/DDBJ whole genome shotgun (WGS) entry which is preliminary data.</text>
</comment>
<evidence type="ECO:0000313" key="2">
    <source>
        <dbReference type="Proteomes" id="UP001064048"/>
    </source>
</evidence>
<organism evidence="1 2">
    <name type="scientific">Choristoneura fumiferana</name>
    <name type="common">Spruce budworm moth</name>
    <name type="synonym">Archips fumiferana</name>
    <dbReference type="NCBI Taxonomy" id="7141"/>
    <lineage>
        <taxon>Eukaryota</taxon>
        <taxon>Metazoa</taxon>
        <taxon>Ecdysozoa</taxon>
        <taxon>Arthropoda</taxon>
        <taxon>Hexapoda</taxon>
        <taxon>Insecta</taxon>
        <taxon>Pterygota</taxon>
        <taxon>Neoptera</taxon>
        <taxon>Endopterygota</taxon>
        <taxon>Lepidoptera</taxon>
        <taxon>Glossata</taxon>
        <taxon>Ditrysia</taxon>
        <taxon>Tortricoidea</taxon>
        <taxon>Tortricidae</taxon>
        <taxon>Tortricinae</taxon>
        <taxon>Choristoneura</taxon>
    </lineage>
</organism>
<reference evidence="1 2" key="1">
    <citation type="journal article" date="2022" name="Genome Biol. Evol.">
        <title>The Spruce Budworm Genome: Reconstructing the Evolutionary History of Antifreeze Proteins.</title>
        <authorList>
            <person name="Beliveau C."/>
            <person name="Gagne P."/>
            <person name="Picq S."/>
            <person name="Vernygora O."/>
            <person name="Keeling C.I."/>
            <person name="Pinkney K."/>
            <person name="Doucet D."/>
            <person name="Wen F."/>
            <person name="Johnston J.S."/>
            <person name="Maaroufi H."/>
            <person name="Boyle B."/>
            <person name="Laroche J."/>
            <person name="Dewar K."/>
            <person name="Juretic N."/>
            <person name="Blackburn G."/>
            <person name="Nisole A."/>
            <person name="Brunet B."/>
            <person name="Brandao M."/>
            <person name="Lumley L."/>
            <person name="Duan J."/>
            <person name="Quan G."/>
            <person name="Lucarotti C.J."/>
            <person name="Roe A.D."/>
            <person name="Sperling F.A.H."/>
            <person name="Levesque R.C."/>
            <person name="Cusson M."/>
        </authorList>
    </citation>
    <scope>NUCLEOTIDE SEQUENCE [LARGE SCALE GENOMIC DNA]</scope>
    <source>
        <strain evidence="1">Glfc:IPQL:Cfum</strain>
    </source>
</reference>
<keyword evidence="2" id="KW-1185">Reference proteome</keyword>
<protein>
    <submittedName>
        <fullName evidence="1">Uncharacterized protein</fullName>
    </submittedName>
</protein>
<dbReference type="EMBL" id="CM046123">
    <property type="protein sequence ID" value="KAI8439297.1"/>
    <property type="molecule type" value="Genomic_DNA"/>
</dbReference>
<name>A0ACC0KS51_CHOFU</name>
<evidence type="ECO:0000313" key="1">
    <source>
        <dbReference type="EMBL" id="KAI8439297.1"/>
    </source>
</evidence>